<keyword evidence="4" id="KW-1185">Reference proteome</keyword>
<dbReference type="PANTHER" id="PTHR34202:SF1">
    <property type="entry name" value="UPF0548 PROTEIN"/>
    <property type="match status" value="1"/>
</dbReference>
<gene>
    <name evidence="3" type="ORF">AB1Y20_006713</name>
</gene>
<dbReference type="Pfam" id="PF09348">
    <property type="entry name" value="DUF1990"/>
    <property type="match status" value="1"/>
</dbReference>
<comment type="caution">
    <text evidence="3">The sequence shown here is derived from an EMBL/GenBank/DDBJ whole genome shotgun (WGS) entry which is preliminary data.</text>
</comment>
<reference evidence="3 4" key="1">
    <citation type="journal article" date="2024" name="Science">
        <title>Giant polyketide synthase enzymes in the biosynthesis of giant marine polyether toxins.</title>
        <authorList>
            <person name="Fallon T.R."/>
            <person name="Shende V.V."/>
            <person name="Wierzbicki I.H."/>
            <person name="Pendleton A.L."/>
            <person name="Watervoot N.F."/>
            <person name="Auber R.P."/>
            <person name="Gonzalez D.J."/>
            <person name="Wisecaver J.H."/>
            <person name="Moore B.S."/>
        </authorList>
    </citation>
    <scope>NUCLEOTIDE SEQUENCE [LARGE SCALE GENOMIC DNA]</scope>
    <source>
        <strain evidence="3 4">12B1</strain>
    </source>
</reference>
<dbReference type="AlphaFoldDB" id="A0AB34J153"/>
<feature type="signal peptide" evidence="1">
    <location>
        <begin position="1"/>
        <end position="16"/>
    </location>
</feature>
<dbReference type="EMBL" id="JBGBPQ010000015">
    <property type="protein sequence ID" value="KAL1510404.1"/>
    <property type="molecule type" value="Genomic_DNA"/>
</dbReference>
<evidence type="ECO:0000259" key="2">
    <source>
        <dbReference type="Pfam" id="PF09348"/>
    </source>
</evidence>
<feature type="domain" description="DUF1990" evidence="2">
    <location>
        <begin position="78"/>
        <end position="210"/>
    </location>
</feature>
<sequence>MLLWLLVACRATVLHLTPTRPPDHVVDAYTASLGRRRYNHAFVGQTAIAVEEAAPSSTSSVARVRVPQDGLPLREIRQVSLLGSGGRAFRLGRRALLAWRMHEGSSDTAIRRGKDGSVATLAAIGPRWMPVWVMNPCRISYTEARRRGVAVSYATLEKHLIAGEERMSIYWATSGEVLFEVRSLSRGSGFLGRILFPFIFPSQRRFFEEQARCMREIVAAAQRT</sequence>
<dbReference type="Proteomes" id="UP001515480">
    <property type="component" value="Unassembled WGS sequence"/>
</dbReference>
<evidence type="ECO:0000313" key="3">
    <source>
        <dbReference type="EMBL" id="KAL1510404.1"/>
    </source>
</evidence>
<protein>
    <recommendedName>
        <fullName evidence="2">DUF1990 domain-containing protein</fullName>
    </recommendedName>
</protein>
<evidence type="ECO:0000256" key="1">
    <source>
        <dbReference type="SAM" id="SignalP"/>
    </source>
</evidence>
<dbReference type="InterPro" id="IPR018960">
    <property type="entry name" value="DUF1990"/>
</dbReference>
<evidence type="ECO:0000313" key="4">
    <source>
        <dbReference type="Proteomes" id="UP001515480"/>
    </source>
</evidence>
<proteinExistence type="predicted"/>
<organism evidence="3 4">
    <name type="scientific">Prymnesium parvum</name>
    <name type="common">Toxic golden alga</name>
    <dbReference type="NCBI Taxonomy" id="97485"/>
    <lineage>
        <taxon>Eukaryota</taxon>
        <taxon>Haptista</taxon>
        <taxon>Haptophyta</taxon>
        <taxon>Prymnesiophyceae</taxon>
        <taxon>Prymnesiales</taxon>
        <taxon>Prymnesiaceae</taxon>
        <taxon>Prymnesium</taxon>
    </lineage>
</organism>
<accession>A0AB34J153</accession>
<keyword evidence="1" id="KW-0732">Signal</keyword>
<dbReference type="PANTHER" id="PTHR34202">
    <property type="entry name" value="UPF0548 PROTEIN"/>
    <property type="match status" value="1"/>
</dbReference>
<feature type="chain" id="PRO_5044209727" description="DUF1990 domain-containing protein" evidence="1">
    <location>
        <begin position="17"/>
        <end position="224"/>
    </location>
</feature>
<name>A0AB34J153_PRYPA</name>